<feature type="binding site" evidence="5">
    <location>
        <position position="169"/>
    </location>
    <ligand>
        <name>S-adenosyl-L-methionine</name>
        <dbReference type="ChEBI" id="CHEBI:59789"/>
    </ligand>
</feature>
<dbReference type="GO" id="GO:0102559">
    <property type="term" value="F:peptide chain release factor N(5)-glutamine methyltransferase activity"/>
    <property type="evidence" value="ECO:0007669"/>
    <property type="project" value="UniProtKB-EC"/>
</dbReference>
<comment type="function">
    <text evidence="5">Methylates the class 1 translation termination release factors RF1/PrfA and RF2/PrfB on the glutamine residue of the universally conserved GGQ motif.</text>
</comment>
<dbReference type="PANTHER" id="PTHR18895:SF74">
    <property type="entry name" value="MTRF1L RELEASE FACTOR GLUTAMINE METHYLTRANSFERASE"/>
    <property type="match status" value="1"/>
</dbReference>
<evidence type="ECO:0000313" key="9">
    <source>
        <dbReference type="Proteomes" id="UP000732399"/>
    </source>
</evidence>
<dbReference type="Pfam" id="PF17827">
    <property type="entry name" value="PrmC_N"/>
    <property type="match status" value="1"/>
</dbReference>
<reference evidence="8 9" key="1">
    <citation type="submission" date="2020-03" db="EMBL/GenBank/DDBJ databases">
        <authorList>
            <person name="Wang L."/>
            <person name="He N."/>
            <person name="Li Y."/>
            <person name="Fang Y."/>
            <person name="Zhang F."/>
        </authorList>
    </citation>
    <scope>NUCLEOTIDE SEQUENCE [LARGE SCALE GENOMIC DNA]</scope>
    <source>
        <strain evidence="8 9">36D10-4-7</strain>
    </source>
</reference>
<evidence type="ECO:0000256" key="3">
    <source>
        <dbReference type="ARBA" id="ARBA00022691"/>
    </source>
</evidence>
<dbReference type="InterPro" id="IPR029063">
    <property type="entry name" value="SAM-dependent_MTases_sf"/>
</dbReference>
<evidence type="ECO:0000256" key="5">
    <source>
        <dbReference type="HAMAP-Rule" id="MF_02126"/>
    </source>
</evidence>
<evidence type="ECO:0000256" key="2">
    <source>
        <dbReference type="ARBA" id="ARBA00022679"/>
    </source>
</evidence>
<feature type="binding site" evidence="5">
    <location>
        <begin position="183"/>
        <end position="186"/>
    </location>
    <ligand>
        <name>substrate</name>
    </ligand>
</feature>
<comment type="similarity">
    <text evidence="5">Belongs to the protein N5-glutamine methyltransferase family. PrmC subfamily.</text>
</comment>
<evidence type="ECO:0000259" key="7">
    <source>
        <dbReference type="Pfam" id="PF17827"/>
    </source>
</evidence>
<feature type="binding site" evidence="5">
    <location>
        <begin position="117"/>
        <end position="121"/>
    </location>
    <ligand>
        <name>S-adenosyl-L-methionine</name>
        <dbReference type="ChEBI" id="CHEBI:59789"/>
    </ligand>
</feature>
<feature type="binding site" evidence="5">
    <location>
        <position position="183"/>
    </location>
    <ligand>
        <name>S-adenosyl-L-methionine</name>
        <dbReference type="ChEBI" id="CHEBI:59789"/>
    </ligand>
</feature>
<keyword evidence="2 5" id="KW-0808">Transferase</keyword>
<dbReference type="HAMAP" id="MF_02126">
    <property type="entry name" value="RF_methyltr_PrmC"/>
    <property type="match status" value="1"/>
</dbReference>
<dbReference type="EC" id="2.1.1.297" evidence="5"/>
<dbReference type="Pfam" id="PF05175">
    <property type="entry name" value="MTS"/>
    <property type="match status" value="1"/>
</dbReference>
<dbReference type="RefSeq" id="WP_168135326.1">
    <property type="nucleotide sequence ID" value="NZ_JAAVJH010000009.1"/>
</dbReference>
<dbReference type="PROSITE" id="PS00092">
    <property type="entry name" value="N6_MTASE"/>
    <property type="match status" value="1"/>
</dbReference>
<dbReference type="GO" id="GO:0032259">
    <property type="term" value="P:methylation"/>
    <property type="evidence" value="ECO:0007669"/>
    <property type="project" value="UniProtKB-KW"/>
</dbReference>
<dbReference type="InterPro" id="IPR004556">
    <property type="entry name" value="HemK-like"/>
</dbReference>
<name>A0ABX1CV80_9SPHN</name>
<keyword evidence="3 5" id="KW-0949">S-adenosyl-L-methionine</keyword>
<dbReference type="InterPro" id="IPR019874">
    <property type="entry name" value="RF_methyltr_PrmC"/>
</dbReference>
<dbReference type="Gene3D" id="1.10.8.10">
    <property type="entry name" value="DNA helicase RuvA subunit, C-terminal domain"/>
    <property type="match status" value="1"/>
</dbReference>
<protein>
    <recommendedName>
        <fullName evidence="5">Release factor glutamine methyltransferase</fullName>
        <shortName evidence="5">RF MTase</shortName>
        <ecNumber evidence="5">2.1.1.297</ecNumber>
    </recommendedName>
    <alternativeName>
        <fullName evidence="5">N5-glutamine methyltransferase PrmC</fullName>
    </alternativeName>
    <alternativeName>
        <fullName evidence="5">Protein-(glutamine-N5) MTase PrmC</fullName>
    </alternativeName>
    <alternativeName>
        <fullName evidence="5">Protein-glutamine N-methyltransferase PrmC</fullName>
    </alternativeName>
</protein>
<keyword evidence="9" id="KW-1185">Reference proteome</keyword>
<dbReference type="NCBIfam" id="TIGR00536">
    <property type="entry name" value="hemK_fam"/>
    <property type="match status" value="1"/>
</dbReference>
<dbReference type="Proteomes" id="UP000732399">
    <property type="component" value="Unassembled WGS sequence"/>
</dbReference>
<dbReference type="EMBL" id="JAAVJH010000009">
    <property type="protein sequence ID" value="NJR79787.1"/>
    <property type="molecule type" value="Genomic_DNA"/>
</dbReference>
<gene>
    <name evidence="5 8" type="primary">prmC</name>
    <name evidence="8" type="ORF">HBH26_14455</name>
</gene>
<evidence type="ECO:0000259" key="6">
    <source>
        <dbReference type="Pfam" id="PF05175"/>
    </source>
</evidence>
<dbReference type="InterPro" id="IPR002052">
    <property type="entry name" value="DNA_methylase_N6_adenine_CS"/>
</dbReference>
<feature type="domain" description="Methyltransferase small" evidence="6">
    <location>
        <begin position="110"/>
        <end position="189"/>
    </location>
</feature>
<accession>A0ABX1CV80</accession>
<evidence type="ECO:0000256" key="1">
    <source>
        <dbReference type="ARBA" id="ARBA00022603"/>
    </source>
</evidence>
<feature type="domain" description="Release factor glutamine methyltransferase N-terminal" evidence="7">
    <location>
        <begin position="6"/>
        <end position="71"/>
    </location>
</feature>
<organism evidence="8 9">
    <name type="scientific">Sphingomonas corticis</name>
    <dbReference type="NCBI Taxonomy" id="2722791"/>
    <lineage>
        <taxon>Bacteria</taxon>
        <taxon>Pseudomonadati</taxon>
        <taxon>Pseudomonadota</taxon>
        <taxon>Alphaproteobacteria</taxon>
        <taxon>Sphingomonadales</taxon>
        <taxon>Sphingomonadaceae</taxon>
        <taxon>Sphingomonas</taxon>
    </lineage>
</organism>
<evidence type="ECO:0000313" key="8">
    <source>
        <dbReference type="EMBL" id="NJR79787.1"/>
    </source>
</evidence>
<dbReference type="InterPro" id="IPR040758">
    <property type="entry name" value="PrmC_N"/>
</dbReference>
<dbReference type="PANTHER" id="PTHR18895">
    <property type="entry name" value="HEMK METHYLTRANSFERASE"/>
    <property type="match status" value="1"/>
</dbReference>
<dbReference type="InterPro" id="IPR007848">
    <property type="entry name" value="Small_mtfrase_dom"/>
</dbReference>
<dbReference type="InterPro" id="IPR050320">
    <property type="entry name" value="N5-glutamine_MTase"/>
</dbReference>
<comment type="caution">
    <text evidence="8">The sequence shown here is derived from an EMBL/GenBank/DDBJ whole genome shotgun (WGS) entry which is preliminary data.</text>
</comment>
<dbReference type="SUPFAM" id="SSF53335">
    <property type="entry name" value="S-adenosyl-L-methionine-dependent methyltransferases"/>
    <property type="match status" value="1"/>
</dbReference>
<dbReference type="NCBIfam" id="TIGR03534">
    <property type="entry name" value="RF_mod_PrmC"/>
    <property type="match status" value="1"/>
</dbReference>
<proteinExistence type="inferred from homology"/>
<dbReference type="CDD" id="cd02440">
    <property type="entry name" value="AdoMet_MTases"/>
    <property type="match status" value="1"/>
</dbReference>
<sequence>MTTARQALAEAAARFDFSATPRLDAELLLAHALGVPRERLLLTLADHAVPAAFADLVARRARQEPVAYLTGTRAFWTIDLAVGPGALVPRADSETLIEAAVDHFAGTAGPRRVLDLGTGPGTLLLAALAQWPEATGSGVDASPAALDWARRNARALGMEARTTLRHGNWAEGIDARFDLVLANPPYIAAGTALPDEVARHEPASALFAGADGLDDYRRIAPALPRLIAPGGVACVEIGHDQGDSAAALFRAQGLAVALRRDLAGNDRCLSILPPVAGP</sequence>
<feature type="binding site" evidence="5">
    <location>
        <position position="140"/>
    </location>
    <ligand>
        <name>S-adenosyl-L-methionine</name>
        <dbReference type="ChEBI" id="CHEBI:59789"/>
    </ligand>
</feature>
<keyword evidence="1 5" id="KW-0489">Methyltransferase</keyword>
<dbReference type="Gene3D" id="3.40.50.150">
    <property type="entry name" value="Vaccinia Virus protein VP39"/>
    <property type="match status" value="1"/>
</dbReference>
<comment type="catalytic activity">
    <reaction evidence="4 5">
        <text>L-glutaminyl-[peptide chain release factor] + S-adenosyl-L-methionine = N(5)-methyl-L-glutaminyl-[peptide chain release factor] + S-adenosyl-L-homocysteine + H(+)</text>
        <dbReference type="Rhea" id="RHEA:42896"/>
        <dbReference type="Rhea" id="RHEA-COMP:10271"/>
        <dbReference type="Rhea" id="RHEA-COMP:10272"/>
        <dbReference type="ChEBI" id="CHEBI:15378"/>
        <dbReference type="ChEBI" id="CHEBI:30011"/>
        <dbReference type="ChEBI" id="CHEBI:57856"/>
        <dbReference type="ChEBI" id="CHEBI:59789"/>
        <dbReference type="ChEBI" id="CHEBI:61891"/>
        <dbReference type="EC" id="2.1.1.297"/>
    </reaction>
</comment>
<evidence type="ECO:0000256" key="4">
    <source>
        <dbReference type="ARBA" id="ARBA00048391"/>
    </source>
</evidence>